<feature type="compositionally biased region" description="Polar residues" evidence="1">
    <location>
        <begin position="629"/>
        <end position="643"/>
    </location>
</feature>
<gene>
    <name evidence="2" type="ORF">D3870_03860</name>
</gene>
<dbReference type="EMBL" id="QYUN01000002">
    <property type="protein sequence ID" value="RJG05267.1"/>
    <property type="molecule type" value="Genomic_DNA"/>
</dbReference>
<accession>A0A418WYH0</accession>
<protein>
    <submittedName>
        <fullName evidence="2">Transposase</fullName>
    </submittedName>
</protein>
<name>A0A418WYH0_9BURK</name>
<organism evidence="2 3">
    <name type="scientific">Noviherbaspirillum cavernae</name>
    <dbReference type="NCBI Taxonomy" id="2320862"/>
    <lineage>
        <taxon>Bacteria</taxon>
        <taxon>Pseudomonadati</taxon>
        <taxon>Pseudomonadota</taxon>
        <taxon>Betaproteobacteria</taxon>
        <taxon>Burkholderiales</taxon>
        <taxon>Oxalobacteraceae</taxon>
        <taxon>Noviherbaspirillum</taxon>
    </lineage>
</organism>
<sequence>MMIGTQIIAPEGCGPLVKDVVYHLLHNGAQSGRILMVHFDVGKDVGMPKASLFSIARRLFEEGVATSRIVPVAQQLALPPWLRQFEGVNLEEQDGLRAKAKLSNRERVENRLLHITSAVRIIESILSDQDPQAEINRRAAQCNPPQHPSRFRLWLLTYLCFGRDMWALLPPFHRSGHWNRERYPDRKFGAPSLAHGKHYGHGSSREMTEACIKSYRKRAQLGKPMATIYAEAMVEDFHCRVITHESGMKSYVQFQGEPFPTYWQFRYRVVKAFGKEMIQKLRYGSVRYRTRIAESRGRFSEEVSNLMERVEADGFYVKERPKGYVEGTNLPPLCVVVSRDVLSGMKLGIGFSFGAERATAYRMMLFCMAIPKNYFCRLFGVPFVPGEWPNQGLPGHFGIDRGPWARKELIEAMEKRFPIRDMAPSWSGQSKATVESSHPKDLKFEGKPTYVQSELTPVELAKREIIRLIQFNNGADMEARFDPDRDLAYVAPSPVGLWNYYDERFRNDGQPMRVDEAIRTFLTPIEFLVREDGVYLDGRRYSSEEFEATGTLERCGISQGMHSRVQGYVLDMCVRHVWIEVDGRLLELDAKLRIRGDEETLWMSIAELDQWAEARRAVNSAYRAHQHANTSDYRQRFEQSTGKSWEAGQRKSGKPKRASNFNAAGTSSSGKRRSA</sequence>
<reference evidence="2 3" key="1">
    <citation type="submission" date="2018-09" db="EMBL/GenBank/DDBJ databases">
        <authorList>
            <person name="Zhu H."/>
        </authorList>
    </citation>
    <scope>NUCLEOTIDE SEQUENCE [LARGE SCALE GENOMIC DNA]</scope>
    <source>
        <strain evidence="2 3">K2R10-39</strain>
    </source>
</reference>
<dbReference type="Proteomes" id="UP000285190">
    <property type="component" value="Unassembled WGS sequence"/>
</dbReference>
<feature type="region of interest" description="Disordered" evidence="1">
    <location>
        <begin position="629"/>
        <end position="675"/>
    </location>
</feature>
<feature type="compositionally biased region" description="Polar residues" evidence="1">
    <location>
        <begin position="659"/>
        <end position="669"/>
    </location>
</feature>
<dbReference type="OrthoDB" id="5439087at2"/>
<evidence type="ECO:0000313" key="2">
    <source>
        <dbReference type="EMBL" id="RJG05267.1"/>
    </source>
</evidence>
<dbReference type="AlphaFoldDB" id="A0A418WYH0"/>
<proteinExistence type="predicted"/>
<keyword evidence="3" id="KW-1185">Reference proteome</keyword>
<comment type="caution">
    <text evidence="2">The sequence shown here is derived from an EMBL/GenBank/DDBJ whole genome shotgun (WGS) entry which is preliminary data.</text>
</comment>
<evidence type="ECO:0000313" key="3">
    <source>
        <dbReference type="Proteomes" id="UP000285190"/>
    </source>
</evidence>
<evidence type="ECO:0000256" key="1">
    <source>
        <dbReference type="SAM" id="MobiDB-lite"/>
    </source>
</evidence>